<organism evidence="3 4">
    <name type="scientific">Candidatus Scatomorpha pullistercoris</name>
    <dbReference type="NCBI Taxonomy" id="2840929"/>
    <lineage>
        <taxon>Bacteria</taxon>
        <taxon>Bacillati</taxon>
        <taxon>Bacillota</taxon>
        <taxon>Clostridia</taxon>
        <taxon>Eubacteriales</taxon>
        <taxon>Candidatus Scatomorpha</taxon>
    </lineage>
</organism>
<dbReference type="InterPro" id="IPR004843">
    <property type="entry name" value="Calcineurin-like_PHP"/>
</dbReference>
<keyword evidence="1" id="KW-0378">Hydrolase</keyword>
<accession>A0A9D1G6D7</accession>
<dbReference type="EMBL" id="DVJS01000261">
    <property type="protein sequence ID" value="HIS98387.1"/>
    <property type="molecule type" value="Genomic_DNA"/>
</dbReference>
<reference evidence="3" key="1">
    <citation type="submission" date="2020-10" db="EMBL/GenBank/DDBJ databases">
        <authorList>
            <person name="Gilroy R."/>
        </authorList>
    </citation>
    <scope>NUCLEOTIDE SEQUENCE</scope>
    <source>
        <strain evidence="3">ChiHecec3B27-6122</strain>
    </source>
</reference>
<feature type="domain" description="Calcineurin-like phosphoesterase" evidence="2">
    <location>
        <begin position="2"/>
        <end position="191"/>
    </location>
</feature>
<dbReference type="Pfam" id="PF00149">
    <property type="entry name" value="Metallophos"/>
    <property type="match status" value="1"/>
</dbReference>
<protein>
    <submittedName>
        <fullName evidence="3">Metallophosphoesterase</fullName>
    </submittedName>
</protein>
<dbReference type="PANTHER" id="PTHR30337:SF7">
    <property type="entry name" value="PHOSPHOESTERASE"/>
    <property type="match status" value="1"/>
</dbReference>
<evidence type="ECO:0000313" key="3">
    <source>
        <dbReference type="EMBL" id="HIS98387.1"/>
    </source>
</evidence>
<dbReference type="AlphaFoldDB" id="A0A9D1G6D7"/>
<dbReference type="SUPFAM" id="SSF56300">
    <property type="entry name" value="Metallo-dependent phosphatases"/>
    <property type="match status" value="1"/>
</dbReference>
<dbReference type="GO" id="GO:0016787">
    <property type="term" value="F:hydrolase activity"/>
    <property type="evidence" value="ECO:0007669"/>
    <property type="project" value="UniProtKB-KW"/>
</dbReference>
<proteinExistence type="predicted"/>
<dbReference type="InterPro" id="IPR029052">
    <property type="entry name" value="Metallo-depent_PP-like"/>
</dbReference>
<comment type="caution">
    <text evidence="3">The sequence shown here is derived from an EMBL/GenBank/DDBJ whole genome shotgun (WGS) entry which is preliminary data.</text>
</comment>
<dbReference type="CDD" id="cd00840">
    <property type="entry name" value="MPP_Mre11_N"/>
    <property type="match status" value="1"/>
</dbReference>
<dbReference type="InterPro" id="IPR050535">
    <property type="entry name" value="DNA_Repair-Maintenance_Comp"/>
</dbReference>
<dbReference type="InterPro" id="IPR041796">
    <property type="entry name" value="Mre11_N"/>
</dbReference>
<reference evidence="3" key="2">
    <citation type="journal article" date="2021" name="PeerJ">
        <title>Extensive microbial diversity within the chicken gut microbiome revealed by metagenomics and culture.</title>
        <authorList>
            <person name="Gilroy R."/>
            <person name="Ravi A."/>
            <person name="Getino M."/>
            <person name="Pursley I."/>
            <person name="Horton D.L."/>
            <person name="Alikhan N.F."/>
            <person name="Baker D."/>
            <person name="Gharbi K."/>
            <person name="Hall N."/>
            <person name="Watson M."/>
            <person name="Adriaenssens E.M."/>
            <person name="Foster-Nyarko E."/>
            <person name="Jarju S."/>
            <person name="Secka A."/>
            <person name="Antonio M."/>
            <person name="Oren A."/>
            <person name="Chaudhuri R.R."/>
            <person name="La Ragione R."/>
            <person name="Hildebrand F."/>
            <person name="Pallen M.J."/>
        </authorList>
    </citation>
    <scope>NUCLEOTIDE SEQUENCE</scope>
    <source>
        <strain evidence="3">ChiHecec3B27-6122</strain>
    </source>
</reference>
<dbReference type="Proteomes" id="UP000886876">
    <property type="component" value="Unassembled WGS sequence"/>
</dbReference>
<evidence type="ECO:0000259" key="2">
    <source>
        <dbReference type="Pfam" id="PF00149"/>
    </source>
</evidence>
<sequence length="361" mass="40342">MIRILHAADLHLDSPFESLPSEKAAIRRSEQRELLRSLAQLRAQYGAQLVLLPGDLFDSRKSWAGTEEQLCLALAEMAVPVFISPGNHDFYAPNGRWQRMRLPENVHVFSSPKLEAVELPELGVRVWGAAFTDSFSEPLLRNFFVGERGGLTQLLCIHGDVGVPSSRHDPISEDELALSGIDYAALGHIHKFSGLRQAGGCFYAWPGCPEGRGFDELGEKGVIIADVEPGRTEIEFVPAGTRRYELIRLDASELEAFRLPENAERNVYKIVVEGETDAPPDLAELRRRLEGGCFGLKLRDETRIRRDIWQRAGEDSLRGVFLRRLKERYENAADDAEREAVTRAVRWGLAALDGAEEAEAI</sequence>
<evidence type="ECO:0000256" key="1">
    <source>
        <dbReference type="ARBA" id="ARBA00022801"/>
    </source>
</evidence>
<name>A0A9D1G6D7_9FIRM</name>
<gene>
    <name evidence="3" type="ORF">IAD42_10460</name>
</gene>
<dbReference type="PANTHER" id="PTHR30337">
    <property type="entry name" value="COMPONENT OF ATP-DEPENDENT DSDNA EXONUCLEASE"/>
    <property type="match status" value="1"/>
</dbReference>
<evidence type="ECO:0000313" key="4">
    <source>
        <dbReference type="Proteomes" id="UP000886876"/>
    </source>
</evidence>
<dbReference type="Gene3D" id="3.60.21.10">
    <property type="match status" value="1"/>
</dbReference>